<feature type="region of interest" description="Disordered" evidence="5">
    <location>
        <begin position="684"/>
        <end position="769"/>
    </location>
</feature>
<dbReference type="InParanoid" id="F0Y8E0"/>
<dbReference type="GeneID" id="20224596"/>
<keyword evidence="2 4" id="KW-0863">Zinc-finger</keyword>
<organism evidence="8">
    <name type="scientific">Aureococcus anophagefferens</name>
    <name type="common">Harmful bloom alga</name>
    <dbReference type="NCBI Taxonomy" id="44056"/>
    <lineage>
        <taxon>Eukaryota</taxon>
        <taxon>Sar</taxon>
        <taxon>Stramenopiles</taxon>
        <taxon>Ochrophyta</taxon>
        <taxon>Pelagophyceae</taxon>
        <taxon>Pelagomonadales</taxon>
        <taxon>Pelagomonadaceae</taxon>
        <taxon>Aureococcus</taxon>
    </lineage>
</organism>
<feature type="compositionally biased region" description="Low complexity" evidence="5">
    <location>
        <begin position="690"/>
        <end position="710"/>
    </location>
</feature>
<sequence length="769" mass="81987">MTEERAKAQATEEVARILGATRGEEPCDAVQRHAAASGRWLVDALRSAAPPAPPATLLRLLRKTSQLRLRSALPDDDAAVAPLVAARFRAMLPERKTSQRKTLESLDLAGWFAAQQIWLDPRGVVLDKEPALVAPWRRLLDSGRTVLELHASNELFGPLNAFLDATDDSHEELDAAAGCRDWQVSSDVRHANSRAAAQRGVDALDAAARKRVGRRQLAGARFNSRRFREDLVPGVKGHVPRAADARGRVHGFVHLLRRTGGACPGLSDLAGCFGGNAPWAYALNDCTNLDLEHIAAFCGLSILLGGAEGDAREHAICACSAFAAAPEAVDALLAWFALTPRIGRTEEPPEGPHPWSDLFLGDDGTPAVPELFDYVLSDTPVPATPAQLTTSMEYCWIMLEGPLAVATLLCGARCGWSAGRAGRDQASGALVPHPVQATVAASAHLPGFLDRLLEFVFLSFEDPNPPGVAGLAAKVGLSATEAPLLSIGEIAARCLVALCQRVPAAVAPLRAAYARATIKEDGDARVVNAMFVFFRTQYDGRWNLSPVGSRGYVFLSLYRRAALDGPPPPRLRSCMACGRDEACARCNSVYFCGRDCQAAAHGMHKLYCSTDRFVRIRDGDAEEHASQTRVTGSRRSSHAMAKHMPKIAAELGMPWEEILENAKAETMAKMPWRGRQAAAKAIMAKMPGGASESNAKRSAAAKSAGRSGDAGTLRHVADAWAATNSAKPQPNNRAGGGGGGGTRCTRESWAGSWDGGGRLPRRASTSATA</sequence>
<feature type="domain" description="MYND-type" evidence="6">
    <location>
        <begin position="574"/>
        <end position="608"/>
    </location>
</feature>
<dbReference type="AlphaFoldDB" id="F0Y8E0"/>
<feature type="region of interest" description="Disordered" evidence="5">
    <location>
        <begin position="620"/>
        <end position="639"/>
    </location>
</feature>
<keyword evidence="8" id="KW-1185">Reference proteome</keyword>
<keyword evidence="3" id="KW-0862">Zinc</keyword>
<evidence type="ECO:0000313" key="8">
    <source>
        <dbReference type="Proteomes" id="UP000002729"/>
    </source>
</evidence>
<dbReference type="PROSITE" id="PS50865">
    <property type="entry name" value="ZF_MYND_2"/>
    <property type="match status" value="1"/>
</dbReference>
<dbReference type="Proteomes" id="UP000002729">
    <property type="component" value="Unassembled WGS sequence"/>
</dbReference>
<dbReference type="RefSeq" id="XP_009036715.1">
    <property type="nucleotide sequence ID" value="XM_009038467.1"/>
</dbReference>
<dbReference type="KEGG" id="aaf:AURANDRAFT_63961"/>
<protein>
    <recommendedName>
        <fullName evidence="6">MYND-type domain-containing protein</fullName>
    </recommendedName>
</protein>
<gene>
    <name evidence="7" type="ORF">AURANDRAFT_63961</name>
</gene>
<dbReference type="OrthoDB" id="341421at2759"/>
<reference evidence="7 8" key="1">
    <citation type="journal article" date="2011" name="Proc. Natl. Acad. Sci. U.S.A.">
        <title>Niche of harmful alga Aureococcus anophagefferens revealed through ecogenomics.</title>
        <authorList>
            <person name="Gobler C.J."/>
            <person name="Berry D.L."/>
            <person name="Dyhrman S.T."/>
            <person name="Wilhelm S.W."/>
            <person name="Salamov A."/>
            <person name="Lobanov A.V."/>
            <person name="Zhang Y."/>
            <person name="Collier J.L."/>
            <person name="Wurch L.L."/>
            <person name="Kustka A.B."/>
            <person name="Dill B.D."/>
            <person name="Shah M."/>
            <person name="VerBerkmoes N.C."/>
            <person name="Kuo A."/>
            <person name="Terry A."/>
            <person name="Pangilinan J."/>
            <person name="Lindquist E.A."/>
            <person name="Lucas S."/>
            <person name="Paulsen I.T."/>
            <person name="Hattenrath-Lehmann T.K."/>
            <person name="Talmage S.C."/>
            <person name="Walker E.A."/>
            <person name="Koch F."/>
            <person name="Burson A.M."/>
            <person name="Marcoval M.A."/>
            <person name="Tang Y.Z."/>
            <person name="Lecleir G.R."/>
            <person name="Coyne K.J."/>
            <person name="Berg G.M."/>
            <person name="Bertrand E.M."/>
            <person name="Saito M.A."/>
            <person name="Gladyshev V.N."/>
            <person name="Grigoriev I.V."/>
        </authorList>
    </citation>
    <scope>NUCLEOTIDE SEQUENCE [LARGE SCALE GENOMIC DNA]</scope>
    <source>
        <strain evidence="8">CCMP 1984</strain>
    </source>
</reference>
<dbReference type="InterPro" id="IPR002893">
    <property type="entry name" value="Znf_MYND"/>
</dbReference>
<dbReference type="SUPFAM" id="SSF144232">
    <property type="entry name" value="HIT/MYND zinc finger-like"/>
    <property type="match status" value="1"/>
</dbReference>
<name>F0Y8E0_AURAN</name>
<evidence type="ECO:0000256" key="4">
    <source>
        <dbReference type="PROSITE-ProRule" id="PRU00134"/>
    </source>
</evidence>
<evidence type="ECO:0000256" key="1">
    <source>
        <dbReference type="ARBA" id="ARBA00022723"/>
    </source>
</evidence>
<dbReference type="EMBL" id="GL833127">
    <property type="protein sequence ID" value="EGB08729.1"/>
    <property type="molecule type" value="Genomic_DNA"/>
</dbReference>
<evidence type="ECO:0000256" key="3">
    <source>
        <dbReference type="ARBA" id="ARBA00022833"/>
    </source>
</evidence>
<dbReference type="GO" id="GO:0008270">
    <property type="term" value="F:zinc ion binding"/>
    <property type="evidence" value="ECO:0007669"/>
    <property type="project" value="UniProtKB-KW"/>
</dbReference>
<accession>F0Y8E0</accession>
<dbReference type="Gene3D" id="6.10.140.2220">
    <property type="match status" value="1"/>
</dbReference>
<evidence type="ECO:0000313" key="7">
    <source>
        <dbReference type="EMBL" id="EGB08729.1"/>
    </source>
</evidence>
<evidence type="ECO:0000256" key="2">
    <source>
        <dbReference type="ARBA" id="ARBA00022771"/>
    </source>
</evidence>
<keyword evidence="1" id="KW-0479">Metal-binding</keyword>
<evidence type="ECO:0000259" key="6">
    <source>
        <dbReference type="PROSITE" id="PS50865"/>
    </source>
</evidence>
<feature type="compositionally biased region" description="Polar residues" evidence="5">
    <location>
        <begin position="722"/>
        <end position="732"/>
    </location>
</feature>
<evidence type="ECO:0000256" key="5">
    <source>
        <dbReference type="SAM" id="MobiDB-lite"/>
    </source>
</evidence>
<proteinExistence type="predicted"/>